<sequence>MTHRDDPDEWAGATSAAQVGNRVLRLPLRYPENACLASVHTADPEAVAAALPSPELRPARWVDGRALISVAAFRYRAVTTADDPPGVLAPYGELAVAAVVTRGPAPRLLPLLRRRLPLFVLHLPVTTAEARDAGRALWGFPKFVADMDFAEERPVRQVTLAEGSTTVLTLRVRGTGPVLSDRRPAVMYTARQGELLETVVPMAGRLRLGLGRRAGGLELGDHPVARELRAMDVSSAPLVVFDYLEHRSLLPPGRPIGPARDHPGHRGADRESGRCTVRHPGTPPLDLCARPVATGPR</sequence>
<reference evidence="2 3" key="1">
    <citation type="submission" date="2020-02" db="EMBL/GenBank/DDBJ databases">
        <title>Geodermatophilus sabuli CPCC 205279 I12A-02694.</title>
        <authorList>
            <person name="Jiang Z."/>
        </authorList>
    </citation>
    <scope>NUCLEOTIDE SEQUENCE [LARGE SCALE GENOMIC DNA]</scope>
    <source>
        <strain evidence="2 3">I12A-02694</strain>
    </source>
</reference>
<dbReference type="RefSeq" id="WP_163481121.1">
    <property type="nucleotide sequence ID" value="NZ_JAAGWF010000008.1"/>
</dbReference>
<organism evidence="2 3">
    <name type="scientific">Geodermatophilus sabuli</name>
    <dbReference type="NCBI Taxonomy" id="1564158"/>
    <lineage>
        <taxon>Bacteria</taxon>
        <taxon>Bacillati</taxon>
        <taxon>Actinomycetota</taxon>
        <taxon>Actinomycetes</taxon>
        <taxon>Geodermatophilales</taxon>
        <taxon>Geodermatophilaceae</taxon>
        <taxon>Geodermatophilus</taxon>
    </lineage>
</organism>
<keyword evidence="3" id="KW-1185">Reference proteome</keyword>
<comment type="caution">
    <text evidence="2">The sequence shown here is derived from an EMBL/GenBank/DDBJ whole genome shotgun (WGS) entry which is preliminary data.</text>
</comment>
<accession>A0A7K3VZZ2</accession>
<evidence type="ECO:0000313" key="3">
    <source>
        <dbReference type="Proteomes" id="UP000470246"/>
    </source>
</evidence>
<dbReference type="EMBL" id="JAAGWF010000008">
    <property type="protein sequence ID" value="NEK57928.1"/>
    <property type="molecule type" value="Genomic_DNA"/>
</dbReference>
<name>A0A7K3VZZ2_9ACTN</name>
<proteinExistence type="predicted"/>
<evidence type="ECO:0000256" key="1">
    <source>
        <dbReference type="SAM" id="MobiDB-lite"/>
    </source>
</evidence>
<dbReference type="GO" id="GO:0016829">
    <property type="term" value="F:lyase activity"/>
    <property type="evidence" value="ECO:0007669"/>
    <property type="project" value="InterPro"/>
</dbReference>
<feature type="compositionally biased region" description="Basic and acidic residues" evidence="1">
    <location>
        <begin position="259"/>
        <end position="273"/>
    </location>
</feature>
<dbReference type="SUPFAM" id="SSF160104">
    <property type="entry name" value="Acetoacetate decarboxylase-like"/>
    <property type="match status" value="1"/>
</dbReference>
<dbReference type="Gene3D" id="2.40.400.10">
    <property type="entry name" value="Acetoacetate decarboxylase-like"/>
    <property type="match status" value="1"/>
</dbReference>
<dbReference type="Proteomes" id="UP000470246">
    <property type="component" value="Unassembled WGS sequence"/>
</dbReference>
<dbReference type="InterPro" id="IPR023375">
    <property type="entry name" value="ADC_dom_sf"/>
</dbReference>
<dbReference type="InterPro" id="IPR010451">
    <property type="entry name" value="Acetoacetate_decarboxylase"/>
</dbReference>
<dbReference type="Pfam" id="PF06314">
    <property type="entry name" value="ADC"/>
    <property type="match status" value="1"/>
</dbReference>
<gene>
    <name evidence="2" type="ORF">GCU56_08595</name>
</gene>
<evidence type="ECO:0000313" key="2">
    <source>
        <dbReference type="EMBL" id="NEK57928.1"/>
    </source>
</evidence>
<protein>
    <submittedName>
        <fullName evidence="2">Acetoacetate decarboxylase family protein</fullName>
    </submittedName>
</protein>
<dbReference type="AlphaFoldDB" id="A0A7K3VZZ2"/>
<feature type="region of interest" description="Disordered" evidence="1">
    <location>
        <begin position="252"/>
        <end position="297"/>
    </location>
</feature>